<organism evidence="1">
    <name type="scientific">Cacopsylla melanoneura</name>
    <dbReference type="NCBI Taxonomy" id="428564"/>
    <lineage>
        <taxon>Eukaryota</taxon>
        <taxon>Metazoa</taxon>
        <taxon>Ecdysozoa</taxon>
        <taxon>Arthropoda</taxon>
        <taxon>Hexapoda</taxon>
        <taxon>Insecta</taxon>
        <taxon>Pterygota</taxon>
        <taxon>Neoptera</taxon>
        <taxon>Paraneoptera</taxon>
        <taxon>Hemiptera</taxon>
        <taxon>Sternorrhyncha</taxon>
        <taxon>Psylloidea</taxon>
        <taxon>Psyllidae</taxon>
        <taxon>Psyllinae</taxon>
        <taxon>Cacopsylla</taxon>
    </lineage>
</organism>
<dbReference type="AlphaFoldDB" id="A0A8D8RFX3"/>
<evidence type="ECO:0000313" key="1">
    <source>
        <dbReference type="EMBL" id="CAG6650603.1"/>
    </source>
</evidence>
<dbReference type="EMBL" id="HBUF01163011">
    <property type="protein sequence ID" value="CAG6650605.1"/>
    <property type="molecule type" value="Transcribed_RNA"/>
</dbReference>
<protein>
    <submittedName>
        <fullName evidence="1">Uncharacterized protein</fullName>
    </submittedName>
</protein>
<sequence>MKNRFGCFFFFSSRRGRTRFCRDWGLDGGPSPPPPLFFFFFFFRGGGGGGFEPHIQPPLITPLIKTALVWQYTRGHIIKTALIVKPGLEGLRDAGFKRENAIFSLIVRSFSEQFHEMNPLDSSSSISSKKVFKRHKK</sequence>
<reference evidence="1" key="1">
    <citation type="submission" date="2021-05" db="EMBL/GenBank/DDBJ databases">
        <authorList>
            <person name="Alioto T."/>
            <person name="Alioto T."/>
            <person name="Gomez Garrido J."/>
        </authorList>
    </citation>
    <scope>NUCLEOTIDE SEQUENCE</scope>
</reference>
<accession>A0A8D8RFX3</accession>
<proteinExistence type="predicted"/>
<name>A0A8D8RFX3_9HEMI</name>
<dbReference type="EMBL" id="HBUF01163009">
    <property type="protein sequence ID" value="CAG6650603.1"/>
    <property type="molecule type" value="Transcribed_RNA"/>
</dbReference>